<keyword evidence="2" id="KW-0472">Membrane</keyword>
<organism evidence="4 5">
    <name type="scientific">Mariniblastus fucicola</name>
    <dbReference type="NCBI Taxonomy" id="980251"/>
    <lineage>
        <taxon>Bacteria</taxon>
        <taxon>Pseudomonadati</taxon>
        <taxon>Planctomycetota</taxon>
        <taxon>Planctomycetia</taxon>
        <taxon>Pirellulales</taxon>
        <taxon>Pirellulaceae</taxon>
        <taxon>Mariniblastus</taxon>
    </lineage>
</organism>
<dbReference type="Pfam" id="PF14237">
    <property type="entry name" value="GYF_2"/>
    <property type="match status" value="1"/>
</dbReference>
<evidence type="ECO:0000259" key="3">
    <source>
        <dbReference type="Pfam" id="PF14237"/>
    </source>
</evidence>
<protein>
    <recommendedName>
        <fullName evidence="3">GYF domain-containing protein</fullName>
    </recommendedName>
</protein>
<feature type="compositionally biased region" description="Basic residues" evidence="1">
    <location>
        <begin position="47"/>
        <end position="57"/>
    </location>
</feature>
<keyword evidence="2" id="KW-0812">Transmembrane</keyword>
<dbReference type="RefSeq" id="WP_075086084.1">
    <property type="nucleotide sequence ID" value="NZ_CP042912.1"/>
</dbReference>
<name>A0A5B9PDI8_9BACT</name>
<proteinExistence type="predicted"/>
<dbReference type="STRING" id="980251.GCA_001642875_04085"/>
<dbReference type="OrthoDB" id="278173at2"/>
<dbReference type="EMBL" id="CP042912">
    <property type="protein sequence ID" value="QEG22982.1"/>
    <property type="molecule type" value="Genomic_DNA"/>
</dbReference>
<evidence type="ECO:0000256" key="1">
    <source>
        <dbReference type="SAM" id="MobiDB-lite"/>
    </source>
</evidence>
<sequence length="344" mass="38568">MGIRFHCNHCDNRLNVKAKQAGQFCICPQCESEIRVPLESTVEPPVNRKKKRHRRKAKPVEVDVSPQVSEPASIELPLPEESGSVPVASGTRSPSSEVSLEPIDEFSSQKTLHDRSPMTQRSVLPTELSVGVDVASGKDANSSSDSEMGRLPVAPVVPTVKNAASIEPVEESVDEMPESAFDDNEDFDSASALDDLLSSDERKIVGEEAENAESFLLAKPVVKVEEHPLKANPNLVWYLRHKRLGEKGPLKAQQIESMLESGQIREDHIVWREDWNDWLPAAEIFPELAADQNQNAAYEIPDELNPHSEANRKRRAQKRFWWCFSVAAFLLVLVLVYWLTQFGW</sequence>
<dbReference type="AlphaFoldDB" id="A0A5B9PDI8"/>
<evidence type="ECO:0000313" key="4">
    <source>
        <dbReference type="EMBL" id="QEG22982.1"/>
    </source>
</evidence>
<evidence type="ECO:0000256" key="2">
    <source>
        <dbReference type="SAM" id="Phobius"/>
    </source>
</evidence>
<feature type="region of interest" description="Disordered" evidence="1">
    <location>
        <begin position="43"/>
        <end position="124"/>
    </location>
</feature>
<accession>A0A5B9PDI8</accession>
<dbReference type="InterPro" id="IPR025640">
    <property type="entry name" value="GYF_2"/>
</dbReference>
<keyword evidence="5" id="KW-1185">Reference proteome</keyword>
<dbReference type="Proteomes" id="UP000322214">
    <property type="component" value="Chromosome"/>
</dbReference>
<feature type="transmembrane region" description="Helical" evidence="2">
    <location>
        <begin position="320"/>
        <end position="339"/>
    </location>
</feature>
<dbReference type="KEGG" id="mff:MFFC18_28740"/>
<gene>
    <name evidence="4" type="ORF">MFFC18_28740</name>
</gene>
<reference evidence="4 5" key="1">
    <citation type="submission" date="2019-08" db="EMBL/GenBank/DDBJ databases">
        <title>Deep-cultivation of Planctomycetes and their phenomic and genomic characterization uncovers novel biology.</title>
        <authorList>
            <person name="Wiegand S."/>
            <person name="Jogler M."/>
            <person name="Boedeker C."/>
            <person name="Pinto D."/>
            <person name="Vollmers J."/>
            <person name="Rivas-Marin E."/>
            <person name="Kohn T."/>
            <person name="Peeters S.H."/>
            <person name="Heuer A."/>
            <person name="Rast P."/>
            <person name="Oberbeckmann S."/>
            <person name="Bunk B."/>
            <person name="Jeske O."/>
            <person name="Meyerdierks A."/>
            <person name="Storesund J.E."/>
            <person name="Kallscheuer N."/>
            <person name="Luecker S."/>
            <person name="Lage O.M."/>
            <person name="Pohl T."/>
            <person name="Merkel B.J."/>
            <person name="Hornburger P."/>
            <person name="Mueller R.-W."/>
            <person name="Bruemmer F."/>
            <person name="Labrenz M."/>
            <person name="Spormann A.M."/>
            <person name="Op den Camp H."/>
            <person name="Overmann J."/>
            <person name="Amann R."/>
            <person name="Jetten M.S.M."/>
            <person name="Mascher T."/>
            <person name="Medema M.H."/>
            <person name="Devos D.P."/>
            <person name="Kaster A.-K."/>
            <person name="Ovreas L."/>
            <person name="Rohde M."/>
            <person name="Galperin M.Y."/>
            <person name="Jogler C."/>
        </authorList>
    </citation>
    <scope>NUCLEOTIDE SEQUENCE [LARGE SCALE GENOMIC DNA]</scope>
    <source>
        <strain evidence="4 5">FC18</strain>
    </source>
</reference>
<keyword evidence="2" id="KW-1133">Transmembrane helix</keyword>
<evidence type="ECO:0000313" key="5">
    <source>
        <dbReference type="Proteomes" id="UP000322214"/>
    </source>
</evidence>
<feature type="domain" description="GYF" evidence="3">
    <location>
        <begin position="237"/>
        <end position="284"/>
    </location>
</feature>